<evidence type="ECO:0000256" key="1">
    <source>
        <dbReference type="ARBA" id="ARBA00022741"/>
    </source>
</evidence>
<keyword evidence="4" id="KW-0418">Kinase</keyword>
<organism evidence="4">
    <name type="scientific">hydrothermal vent metagenome</name>
    <dbReference type="NCBI Taxonomy" id="652676"/>
    <lineage>
        <taxon>unclassified sequences</taxon>
        <taxon>metagenomes</taxon>
        <taxon>ecological metagenomes</taxon>
    </lineage>
</organism>
<reference evidence="4" key="1">
    <citation type="submission" date="2018-06" db="EMBL/GenBank/DDBJ databases">
        <authorList>
            <person name="Zhirakovskaya E."/>
        </authorList>
    </citation>
    <scope>NUCLEOTIDE SEQUENCE</scope>
</reference>
<dbReference type="GO" id="GO:0005524">
    <property type="term" value="F:ATP binding"/>
    <property type="evidence" value="ECO:0007669"/>
    <property type="project" value="UniProtKB-KW"/>
</dbReference>
<dbReference type="EMBL" id="UOEK01000381">
    <property type="protein sequence ID" value="VAW07072.1"/>
    <property type="molecule type" value="Genomic_DNA"/>
</dbReference>
<gene>
    <name evidence="4" type="ORF">MNBD_ACTINO02-1666</name>
</gene>
<dbReference type="EC" id="2.7.1.48" evidence="4"/>
<evidence type="ECO:0000259" key="3">
    <source>
        <dbReference type="Pfam" id="PF06414"/>
    </source>
</evidence>
<keyword evidence="2" id="KW-0067">ATP-binding</keyword>
<dbReference type="Gene3D" id="3.40.50.300">
    <property type="entry name" value="P-loop containing nucleotide triphosphate hydrolases"/>
    <property type="match status" value="1"/>
</dbReference>
<feature type="domain" description="Zeta toxin" evidence="3">
    <location>
        <begin position="18"/>
        <end position="59"/>
    </location>
</feature>
<accession>A0A3B0SXR0</accession>
<dbReference type="AlphaFoldDB" id="A0A3B0SXR0"/>
<proteinExistence type="predicted"/>
<evidence type="ECO:0000256" key="2">
    <source>
        <dbReference type="ARBA" id="ARBA00022840"/>
    </source>
</evidence>
<dbReference type="GO" id="GO:0004849">
    <property type="term" value="F:uridine kinase activity"/>
    <property type="evidence" value="ECO:0007669"/>
    <property type="project" value="UniProtKB-EC"/>
</dbReference>
<keyword evidence="1" id="KW-0547">Nucleotide-binding</keyword>
<dbReference type="InterPro" id="IPR010488">
    <property type="entry name" value="Zeta_toxin_domain"/>
</dbReference>
<dbReference type="InterPro" id="IPR027417">
    <property type="entry name" value="P-loop_NTPase"/>
</dbReference>
<protein>
    <submittedName>
        <fullName evidence="4">Uridine kinase [C1]</fullName>
        <ecNumber evidence="4">2.7.1.48</ecNumber>
    </submittedName>
</protein>
<evidence type="ECO:0000313" key="4">
    <source>
        <dbReference type="EMBL" id="VAW07072.1"/>
    </source>
</evidence>
<dbReference type="Pfam" id="PF06414">
    <property type="entry name" value="Zeta_toxin"/>
    <property type="match status" value="1"/>
</dbReference>
<sequence>MTLTDAPPRHSPTWPIPGEKRPLIIGFAGGSGSGKTTIANAVVAAVGTDSVTLIQHDSYYRDQSSIPLEDRAKTNF</sequence>
<feature type="non-terminal residue" evidence="4">
    <location>
        <position position="76"/>
    </location>
</feature>
<dbReference type="PRINTS" id="PR00988">
    <property type="entry name" value="URIDINKINASE"/>
</dbReference>
<keyword evidence="4" id="KW-0808">Transferase</keyword>
<dbReference type="SUPFAM" id="SSF52540">
    <property type="entry name" value="P-loop containing nucleoside triphosphate hydrolases"/>
    <property type="match status" value="1"/>
</dbReference>
<name>A0A3B0SXR0_9ZZZZ</name>